<dbReference type="AlphaFoldDB" id="A0A4R2EW62"/>
<gene>
    <name evidence="1" type="ORF">CLV25_105121</name>
</gene>
<evidence type="ECO:0000313" key="2">
    <source>
        <dbReference type="Proteomes" id="UP000294830"/>
    </source>
</evidence>
<accession>A0A4R2EW62</accession>
<name>A0A4R2EW62_9BACT</name>
<protein>
    <submittedName>
        <fullName evidence="1">Uncharacterized protein</fullName>
    </submittedName>
</protein>
<organism evidence="1 2">
    <name type="scientific">Acetobacteroides hydrogenigenes</name>
    <dbReference type="NCBI Taxonomy" id="979970"/>
    <lineage>
        <taxon>Bacteria</taxon>
        <taxon>Pseudomonadati</taxon>
        <taxon>Bacteroidota</taxon>
        <taxon>Bacteroidia</taxon>
        <taxon>Bacteroidales</taxon>
        <taxon>Rikenellaceae</taxon>
        <taxon>Acetobacteroides</taxon>
    </lineage>
</organism>
<evidence type="ECO:0000313" key="1">
    <source>
        <dbReference type="EMBL" id="TCN68919.1"/>
    </source>
</evidence>
<sequence length="46" mass="5469">MNNFSNLRNDSFWSPKTKETILVLIVKWLLKIIEEWMLKTSLTSSI</sequence>
<keyword evidence="2" id="KW-1185">Reference proteome</keyword>
<reference evidence="1 2" key="1">
    <citation type="submission" date="2019-03" db="EMBL/GenBank/DDBJ databases">
        <title>Genomic Encyclopedia of Archaeal and Bacterial Type Strains, Phase II (KMG-II): from individual species to whole genera.</title>
        <authorList>
            <person name="Goeker M."/>
        </authorList>
    </citation>
    <scope>NUCLEOTIDE SEQUENCE [LARGE SCALE GENOMIC DNA]</scope>
    <source>
        <strain evidence="1 2">RL-C</strain>
    </source>
</reference>
<comment type="caution">
    <text evidence="1">The sequence shown here is derived from an EMBL/GenBank/DDBJ whole genome shotgun (WGS) entry which is preliminary data.</text>
</comment>
<dbReference type="Proteomes" id="UP000294830">
    <property type="component" value="Unassembled WGS sequence"/>
</dbReference>
<dbReference type="EMBL" id="SLWB01000005">
    <property type="protein sequence ID" value="TCN68919.1"/>
    <property type="molecule type" value="Genomic_DNA"/>
</dbReference>
<proteinExistence type="predicted"/>